<reference evidence="2" key="1">
    <citation type="submission" date="2021-01" db="EMBL/GenBank/DDBJ databases">
        <authorList>
            <person name="Corre E."/>
            <person name="Pelletier E."/>
            <person name="Niang G."/>
            <person name="Scheremetjew M."/>
            <person name="Finn R."/>
            <person name="Kale V."/>
            <person name="Holt S."/>
            <person name="Cochrane G."/>
            <person name="Meng A."/>
            <person name="Brown T."/>
            <person name="Cohen L."/>
        </authorList>
    </citation>
    <scope>NUCLEOTIDE SEQUENCE</scope>
    <source>
        <strain evidence="2">SAG 63-3</strain>
    </source>
</reference>
<protein>
    <submittedName>
        <fullName evidence="2">Uncharacterized protein</fullName>
    </submittedName>
</protein>
<dbReference type="AlphaFoldDB" id="A0A7S0YA50"/>
<name>A0A7S0YA50_9CHLO</name>
<evidence type="ECO:0000256" key="1">
    <source>
        <dbReference type="SAM" id="MobiDB-lite"/>
    </source>
</evidence>
<proteinExistence type="predicted"/>
<feature type="region of interest" description="Disordered" evidence="1">
    <location>
        <begin position="81"/>
        <end position="101"/>
    </location>
</feature>
<dbReference type="EMBL" id="HBFM01002906">
    <property type="protein sequence ID" value="CAD8765283.1"/>
    <property type="molecule type" value="Transcribed_RNA"/>
</dbReference>
<accession>A0A7S0YA50</accession>
<organism evidence="2">
    <name type="scientific">Polytomella parva</name>
    <dbReference type="NCBI Taxonomy" id="51329"/>
    <lineage>
        <taxon>Eukaryota</taxon>
        <taxon>Viridiplantae</taxon>
        <taxon>Chlorophyta</taxon>
        <taxon>core chlorophytes</taxon>
        <taxon>Chlorophyceae</taxon>
        <taxon>CS clade</taxon>
        <taxon>Chlamydomonadales</taxon>
        <taxon>Chlamydomonadaceae</taxon>
        <taxon>Polytomella</taxon>
    </lineage>
</organism>
<feature type="compositionally biased region" description="Acidic residues" evidence="1">
    <location>
        <begin position="294"/>
        <end position="303"/>
    </location>
</feature>
<sequence>MPEGIETDAELQRLAQEVEETNHRQWQTGKGALARDDVLYLQDLIEQERILERKTHMREQREFALLKAKAEAEFESKNRQATSVVVPSSHSKPKETNNQSHHIKQLPIPAPLIRIMPRSIVKGTDKALDLRIPKQSESTTSISAYPVDNGTLHKRARDESNGSETFKNKTLGKSFTNLNFATKDHYTASNYNSHSSNDSDQIDSDDARRSKRQNRDPIQIALPSAEDLIGDLGEKEDDVQSTGKEEEKQRNKAATRNNDKMDDDEERDFQNEEEEEQEKGKKEGISVLLAAYGDNDDEESANN</sequence>
<feature type="compositionally biased region" description="Acidic residues" evidence="1">
    <location>
        <begin position="261"/>
        <end position="277"/>
    </location>
</feature>
<feature type="region of interest" description="Disordered" evidence="1">
    <location>
        <begin position="132"/>
        <end position="169"/>
    </location>
</feature>
<gene>
    <name evidence="2" type="ORF">PPAR00522_LOCUS1668</name>
</gene>
<feature type="compositionally biased region" description="Low complexity" evidence="1">
    <location>
        <begin position="189"/>
        <end position="199"/>
    </location>
</feature>
<feature type="region of interest" description="Disordered" evidence="1">
    <location>
        <begin position="188"/>
        <end position="303"/>
    </location>
</feature>
<evidence type="ECO:0000313" key="2">
    <source>
        <dbReference type="EMBL" id="CAD8765283.1"/>
    </source>
</evidence>